<dbReference type="PANTHER" id="PTHR30294:SF47">
    <property type="entry name" value="INNER MEMBRANE TRANSPORT PERMEASE YHHJ"/>
    <property type="match status" value="1"/>
</dbReference>
<dbReference type="EMBL" id="SHLY01000001">
    <property type="protein sequence ID" value="TAA48152.1"/>
    <property type="molecule type" value="Genomic_DNA"/>
</dbReference>
<gene>
    <name evidence="8" type="ORF">EXY25_02650</name>
</gene>
<dbReference type="Gene3D" id="3.40.1710.10">
    <property type="entry name" value="abc type-2 transporter like domain"/>
    <property type="match status" value="1"/>
</dbReference>
<keyword evidence="2" id="KW-1003">Cell membrane</keyword>
<evidence type="ECO:0000259" key="7">
    <source>
        <dbReference type="Pfam" id="PF12698"/>
    </source>
</evidence>
<proteinExistence type="predicted"/>
<evidence type="ECO:0000256" key="2">
    <source>
        <dbReference type="ARBA" id="ARBA00022475"/>
    </source>
</evidence>
<evidence type="ECO:0000313" key="9">
    <source>
        <dbReference type="Proteomes" id="UP000292544"/>
    </source>
</evidence>
<keyword evidence="3 6" id="KW-0812">Transmembrane</keyword>
<feature type="transmembrane region" description="Helical" evidence="6">
    <location>
        <begin position="270"/>
        <end position="293"/>
    </location>
</feature>
<feature type="transmembrane region" description="Helical" evidence="6">
    <location>
        <begin position="361"/>
        <end position="380"/>
    </location>
</feature>
<evidence type="ECO:0000256" key="5">
    <source>
        <dbReference type="ARBA" id="ARBA00023136"/>
    </source>
</evidence>
<dbReference type="RefSeq" id="WP_130565624.1">
    <property type="nucleotide sequence ID" value="NZ_SHLY01000001.1"/>
</dbReference>
<comment type="caution">
    <text evidence="8">The sequence shown here is derived from an EMBL/GenBank/DDBJ whole genome shotgun (WGS) entry which is preliminary data.</text>
</comment>
<protein>
    <submittedName>
        <fullName evidence="8">ABC transporter permease</fullName>
    </submittedName>
</protein>
<feature type="domain" description="ABC-2 type transporter transmembrane" evidence="7">
    <location>
        <begin position="30"/>
        <end position="368"/>
    </location>
</feature>
<dbReference type="PANTHER" id="PTHR30294">
    <property type="entry name" value="MEMBRANE COMPONENT OF ABC TRANSPORTER YHHJ-RELATED"/>
    <property type="match status" value="1"/>
</dbReference>
<keyword evidence="4 6" id="KW-1133">Transmembrane helix</keyword>
<feature type="transmembrane region" description="Helical" evidence="6">
    <location>
        <begin position="192"/>
        <end position="218"/>
    </location>
</feature>
<keyword evidence="9" id="KW-1185">Reference proteome</keyword>
<dbReference type="InterPro" id="IPR051449">
    <property type="entry name" value="ABC-2_transporter_component"/>
</dbReference>
<sequence length="392" mass="43077">MLAINMEGFKSKWHAEWQLIRGDFWLKALLFWLPPLLFLTFWYIFSASVASDVKVGVVDLDKSAMSRQLVRYYDANSVIAISDEYDDVASGTLALRGGEIYALIVVPVGLEKKTIKGFPPQVTAFTNGQVLLVAKLVNSALMQAHGTFSAGVDLFKNMANSSPEIKQAFAKAVPIRGQITPLFNSNSNYGHFLVTAAIPAIWQIVIVVTAVLALNASIKAGQLHTWLNGTPILTLTAKLLPYTLLHLAMGVAFLIFMYDLLGWPMHGSWLILLLGQLLMIIACQGVGAMLFLIFKNASHAMSLASGYTAPAFAFMGVTFPSSDMPLMAQIWRNMLPVSHYVELQIMQANYAATLMQSLPQLVWLGALFTPLCAAFVLVILTDKANQHQSVEY</sequence>
<evidence type="ECO:0000313" key="8">
    <source>
        <dbReference type="EMBL" id="TAA48152.1"/>
    </source>
</evidence>
<organism evidence="8 9">
    <name type="scientific">Corallincola spongiicola</name>
    <dbReference type="NCBI Taxonomy" id="2520508"/>
    <lineage>
        <taxon>Bacteria</taxon>
        <taxon>Pseudomonadati</taxon>
        <taxon>Pseudomonadota</taxon>
        <taxon>Gammaproteobacteria</taxon>
        <taxon>Alteromonadales</taxon>
        <taxon>Psychromonadaceae</taxon>
        <taxon>Corallincola</taxon>
    </lineage>
</organism>
<accession>A0ABY1WTY6</accession>
<evidence type="ECO:0000256" key="4">
    <source>
        <dbReference type="ARBA" id="ARBA00022989"/>
    </source>
</evidence>
<dbReference type="InterPro" id="IPR013525">
    <property type="entry name" value="ABC2_TM"/>
</dbReference>
<evidence type="ECO:0000256" key="6">
    <source>
        <dbReference type="SAM" id="Phobius"/>
    </source>
</evidence>
<feature type="transmembrane region" description="Helical" evidence="6">
    <location>
        <begin position="24"/>
        <end position="45"/>
    </location>
</feature>
<dbReference type="Pfam" id="PF12698">
    <property type="entry name" value="ABC2_membrane_3"/>
    <property type="match status" value="1"/>
</dbReference>
<feature type="transmembrane region" description="Helical" evidence="6">
    <location>
        <begin position="239"/>
        <end position="258"/>
    </location>
</feature>
<evidence type="ECO:0000256" key="3">
    <source>
        <dbReference type="ARBA" id="ARBA00022692"/>
    </source>
</evidence>
<keyword evidence="5 6" id="KW-0472">Membrane</keyword>
<dbReference type="Proteomes" id="UP000292544">
    <property type="component" value="Unassembled WGS sequence"/>
</dbReference>
<evidence type="ECO:0000256" key="1">
    <source>
        <dbReference type="ARBA" id="ARBA00004651"/>
    </source>
</evidence>
<comment type="subcellular location">
    <subcellularLocation>
        <location evidence="1">Cell membrane</location>
        <topology evidence="1">Multi-pass membrane protein</topology>
    </subcellularLocation>
</comment>
<feature type="transmembrane region" description="Helical" evidence="6">
    <location>
        <begin position="300"/>
        <end position="319"/>
    </location>
</feature>
<name>A0ABY1WTY6_9GAMM</name>
<reference evidence="9" key="1">
    <citation type="submission" date="2019-02" db="EMBL/GenBank/DDBJ databases">
        <title>Draft genome sequence of Muricauda sp. 176CP4-71.</title>
        <authorList>
            <person name="Park J.-S."/>
        </authorList>
    </citation>
    <scope>NUCLEOTIDE SEQUENCE [LARGE SCALE GENOMIC DNA]</scope>
    <source>
        <strain evidence="9">176GS2-150</strain>
    </source>
</reference>